<dbReference type="Proteomes" id="UP000241346">
    <property type="component" value="Unassembled WGS sequence"/>
</dbReference>
<dbReference type="PANTHER" id="PTHR34290:SF2">
    <property type="entry name" value="OS04G0668800 PROTEIN"/>
    <property type="match status" value="1"/>
</dbReference>
<dbReference type="OrthoDB" id="5294764at2"/>
<reference evidence="1 2" key="1">
    <citation type="submission" date="2018-03" db="EMBL/GenBank/DDBJ databases">
        <title>Whole genome sequencing of Histamine producing bacteria.</title>
        <authorList>
            <person name="Butler K."/>
        </authorList>
    </citation>
    <scope>NUCLEOTIDE SEQUENCE [LARGE SCALE GENOMIC DNA]</scope>
    <source>
        <strain evidence="1 2">DSM 19138</strain>
    </source>
</reference>
<evidence type="ECO:0000313" key="1">
    <source>
        <dbReference type="EMBL" id="PSW15663.1"/>
    </source>
</evidence>
<name>A0A2T3NJL9_9GAMM</name>
<accession>A0A2T3NJL9</accession>
<dbReference type="InterPro" id="IPR044691">
    <property type="entry name" value="DCC1_Trx"/>
</dbReference>
<sequence>MPKRKLTIFYDGACPSCVNDRNWFERRLSQPEHVDWYDITGRDADLKAIGIDPELAIRELHVMNAKGEILKELDAYILLFDQVWYLRPIAMIVALPFVKKRLSRWYRTTVDRRLASQGRIESDK</sequence>
<dbReference type="InterPro" id="IPR007263">
    <property type="entry name" value="DCC1-like"/>
</dbReference>
<dbReference type="GO" id="GO:0015035">
    <property type="term" value="F:protein-disulfide reductase activity"/>
    <property type="evidence" value="ECO:0007669"/>
    <property type="project" value="InterPro"/>
</dbReference>
<proteinExistence type="predicted"/>
<organism evidence="1 2">
    <name type="scientific">Photobacterium rosenbergii</name>
    <dbReference type="NCBI Taxonomy" id="294936"/>
    <lineage>
        <taxon>Bacteria</taxon>
        <taxon>Pseudomonadati</taxon>
        <taxon>Pseudomonadota</taxon>
        <taxon>Gammaproteobacteria</taxon>
        <taxon>Vibrionales</taxon>
        <taxon>Vibrionaceae</taxon>
        <taxon>Photobacterium</taxon>
    </lineage>
</organism>
<dbReference type="EMBL" id="PYMB01000001">
    <property type="protein sequence ID" value="PSW15663.1"/>
    <property type="molecule type" value="Genomic_DNA"/>
</dbReference>
<dbReference type="Pfam" id="PF04134">
    <property type="entry name" value="DCC1-like"/>
    <property type="match status" value="1"/>
</dbReference>
<dbReference type="RefSeq" id="WP_107296281.1">
    <property type="nucleotide sequence ID" value="NZ_PYMB01000001.1"/>
</dbReference>
<gene>
    <name evidence="1" type="ORF">C9J01_01200</name>
</gene>
<dbReference type="AlphaFoldDB" id="A0A2T3NJL9"/>
<comment type="caution">
    <text evidence="1">The sequence shown here is derived from an EMBL/GenBank/DDBJ whole genome shotgun (WGS) entry which is preliminary data.</text>
</comment>
<protein>
    <submittedName>
        <fullName evidence="1">DUF393 domain-containing protein</fullName>
    </submittedName>
</protein>
<dbReference type="PANTHER" id="PTHR34290">
    <property type="entry name" value="SI:CH73-390P7.2"/>
    <property type="match status" value="1"/>
</dbReference>
<evidence type="ECO:0000313" key="2">
    <source>
        <dbReference type="Proteomes" id="UP000241346"/>
    </source>
</evidence>